<dbReference type="AlphaFoldDB" id="A0A7X9XT66"/>
<sequence>MSSTNGQSTDGHASVGDAAGDAASSAPSPSAKSPSATSTSGTSPSAASPSAPKIGVRSTRQRKAVIAAMSDMTKFSSAKDIHQVLEERGDKVGLTTVYRTLQSLSEVKAVDVLHTDAGEALYRLCGDHHHHHLVCTDCGETVEIGGGPVEEWAGDLASEHGFRLTGHTAEVFGVCADCQNEPDEG</sequence>
<feature type="binding site" evidence="12">
    <location>
        <position position="150"/>
    </location>
    <ligand>
        <name>Fe cation</name>
        <dbReference type="ChEBI" id="CHEBI:24875"/>
    </ligand>
</feature>
<evidence type="ECO:0000256" key="5">
    <source>
        <dbReference type="ARBA" id="ARBA00022491"/>
    </source>
</evidence>
<dbReference type="InterPro" id="IPR036390">
    <property type="entry name" value="WH_DNA-bd_sf"/>
</dbReference>
<feature type="binding site" evidence="12">
    <location>
        <position position="167"/>
    </location>
    <ligand>
        <name>Fe cation</name>
        <dbReference type="ChEBI" id="CHEBI:24875"/>
    </ligand>
</feature>
<dbReference type="PANTHER" id="PTHR33202">
    <property type="entry name" value="ZINC UPTAKE REGULATION PROTEIN"/>
    <property type="match status" value="1"/>
</dbReference>
<organism evidence="14 15">
    <name type="scientific">Corynebacterium xerosis</name>
    <dbReference type="NCBI Taxonomy" id="1725"/>
    <lineage>
        <taxon>Bacteria</taxon>
        <taxon>Bacillati</taxon>
        <taxon>Actinomycetota</taxon>
        <taxon>Actinomycetes</taxon>
        <taxon>Mycobacteriales</taxon>
        <taxon>Corynebacteriaceae</taxon>
        <taxon>Corynebacterium</taxon>
    </lineage>
</organism>
<dbReference type="GO" id="GO:0045892">
    <property type="term" value="P:negative regulation of DNA-templated transcription"/>
    <property type="evidence" value="ECO:0007669"/>
    <property type="project" value="TreeGrafter"/>
</dbReference>
<dbReference type="GO" id="GO:0005829">
    <property type="term" value="C:cytosol"/>
    <property type="evidence" value="ECO:0007669"/>
    <property type="project" value="TreeGrafter"/>
</dbReference>
<comment type="subcellular location">
    <subcellularLocation>
        <location evidence="1">Cytoplasm</location>
    </subcellularLocation>
</comment>
<evidence type="ECO:0000256" key="12">
    <source>
        <dbReference type="PIRSR" id="PIRSR602481-2"/>
    </source>
</evidence>
<dbReference type="PANTHER" id="PTHR33202:SF2">
    <property type="entry name" value="FERRIC UPTAKE REGULATION PROTEIN"/>
    <property type="match status" value="1"/>
</dbReference>
<dbReference type="Pfam" id="PF01475">
    <property type="entry name" value="FUR"/>
    <property type="match status" value="1"/>
</dbReference>
<feature type="binding site" evidence="12">
    <location>
        <position position="129"/>
    </location>
    <ligand>
        <name>Fe cation</name>
        <dbReference type="ChEBI" id="CHEBI:24875"/>
    </ligand>
</feature>
<dbReference type="SUPFAM" id="SSF46785">
    <property type="entry name" value="Winged helix' DNA-binding domain"/>
    <property type="match status" value="1"/>
</dbReference>
<keyword evidence="7 11" id="KW-0862">Zinc</keyword>
<dbReference type="EMBL" id="JABAGA010000003">
    <property type="protein sequence ID" value="NMF09407.1"/>
    <property type="molecule type" value="Genomic_DNA"/>
</dbReference>
<dbReference type="Gene3D" id="3.30.1490.190">
    <property type="match status" value="1"/>
</dbReference>
<dbReference type="InterPro" id="IPR043135">
    <property type="entry name" value="Fur_C"/>
</dbReference>
<evidence type="ECO:0000256" key="1">
    <source>
        <dbReference type="ARBA" id="ARBA00004496"/>
    </source>
</evidence>
<keyword evidence="10" id="KW-0804">Transcription</keyword>
<evidence type="ECO:0000256" key="2">
    <source>
        <dbReference type="ARBA" id="ARBA00007957"/>
    </source>
</evidence>
<evidence type="ECO:0000256" key="13">
    <source>
        <dbReference type="SAM" id="MobiDB-lite"/>
    </source>
</evidence>
<evidence type="ECO:0000256" key="8">
    <source>
        <dbReference type="ARBA" id="ARBA00023015"/>
    </source>
</evidence>
<feature type="binding site" evidence="11">
    <location>
        <position position="138"/>
    </location>
    <ligand>
        <name>Zn(2+)</name>
        <dbReference type="ChEBI" id="CHEBI:29105"/>
    </ligand>
</feature>
<gene>
    <name evidence="14" type="ORF">HF852_07330</name>
</gene>
<evidence type="ECO:0000256" key="4">
    <source>
        <dbReference type="ARBA" id="ARBA00022490"/>
    </source>
</evidence>
<dbReference type="FunFam" id="1.10.10.10:FF:000459">
    <property type="entry name" value="Ferric uptake regulation protein"/>
    <property type="match status" value="1"/>
</dbReference>
<evidence type="ECO:0000256" key="7">
    <source>
        <dbReference type="ARBA" id="ARBA00022833"/>
    </source>
</evidence>
<comment type="subunit">
    <text evidence="3">Homodimer.</text>
</comment>
<dbReference type="GO" id="GO:0003700">
    <property type="term" value="F:DNA-binding transcription factor activity"/>
    <property type="evidence" value="ECO:0007669"/>
    <property type="project" value="InterPro"/>
</dbReference>
<dbReference type="Proteomes" id="UP000589552">
    <property type="component" value="Unassembled WGS sequence"/>
</dbReference>
<keyword evidence="12" id="KW-0408">Iron</keyword>
<accession>A0A7X9XT66</accession>
<dbReference type="InterPro" id="IPR002481">
    <property type="entry name" value="FUR"/>
</dbReference>
<keyword evidence="9" id="KW-0238">DNA-binding</keyword>
<evidence type="ECO:0000256" key="11">
    <source>
        <dbReference type="PIRSR" id="PIRSR602481-1"/>
    </source>
</evidence>
<dbReference type="Gene3D" id="1.10.10.10">
    <property type="entry name" value="Winged helix-like DNA-binding domain superfamily/Winged helix DNA-binding domain"/>
    <property type="match status" value="1"/>
</dbReference>
<dbReference type="GO" id="GO:0000976">
    <property type="term" value="F:transcription cis-regulatory region binding"/>
    <property type="evidence" value="ECO:0007669"/>
    <property type="project" value="TreeGrafter"/>
</dbReference>
<comment type="caution">
    <text evidence="14">The sequence shown here is derived from an EMBL/GenBank/DDBJ whole genome shotgun (WGS) entry which is preliminary data.</text>
</comment>
<feature type="binding site" evidence="11">
    <location>
        <position position="178"/>
    </location>
    <ligand>
        <name>Zn(2+)</name>
        <dbReference type="ChEBI" id="CHEBI:29105"/>
    </ligand>
</feature>
<keyword evidence="4" id="KW-0963">Cytoplasm</keyword>
<comment type="cofactor">
    <cofactor evidence="12">
        <name>Mn(2+)</name>
        <dbReference type="ChEBI" id="CHEBI:29035"/>
    </cofactor>
    <cofactor evidence="12">
        <name>Fe(2+)</name>
        <dbReference type="ChEBI" id="CHEBI:29033"/>
    </cofactor>
    <text evidence="12">Binds 1 Mn(2+) or Fe(2+) ion per subunit.</text>
</comment>
<evidence type="ECO:0000256" key="9">
    <source>
        <dbReference type="ARBA" id="ARBA00023125"/>
    </source>
</evidence>
<comment type="similarity">
    <text evidence="2">Belongs to the Fur family.</text>
</comment>
<protein>
    <submittedName>
        <fullName evidence="14">Transcriptional repressor</fullName>
    </submittedName>
</protein>
<feature type="compositionally biased region" description="Polar residues" evidence="13">
    <location>
        <begin position="1"/>
        <end position="11"/>
    </location>
</feature>
<proteinExistence type="inferred from homology"/>
<dbReference type="InterPro" id="IPR036388">
    <property type="entry name" value="WH-like_DNA-bd_sf"/>
</dbReference>
<evidence type="ECO:0000256" key="3">
    <source>
        <dbReference type="ARBA" id="ARBA00011738"/>
    </source>
</evidence>
<keyword evidence="8" id="KW-0805">Transcription regulation</keyword>
<keyword evidence="5" id="KW-0678">Repressor</keyword>
<dbReference type="CDD" id="cd07153">
    <property type="entry name" value="Fur_like"/>
    <property type="match status" value="1"/>
</dbReference>
<evidence type="ECO:0000313" key="14">
    <source>
        <dbReference type="EMBL" id="NMF09407.1"/>
    </source>
</evidence>
<feature type="compositionally biased region" description="Low complexity" evidence="13">
    <location>
        <begin position="13"/>
        <end position="52"/>
    </location>
</feature>
<reference evidence="14 15" key="1">
    <citation type="submission" date="2020-04" db="EMBL/GenBank/DDBJ databases">
        <authorList>
            <person name="Hitch T.C.A."/>
            <person name="Wylensek D."/>
            <person name="Clavel T."/>
        </authorList>
    </citation>
    <scope>NUCLEOTIDE SEQUENCE [LARGE SCALE GENOMIC DNA]</scope>
    <source>
        <strain evidence="14 15">BL-383-APC-2I</strain>
    </source>
</reference>
<evidence type="ECO:0000313" key="15">
    <source>
        <dbReference type="Proteomes" id="UP000589552"/>
    </source>
</evidence>
<dbReference type="GO" id="GO:0008270">
    <property type="term" value="F:zinc ion binding"/>
    <property type="evidence" value="ECO:0007669"/>
    <property type="project" value="TreeGrafter"/>
</dbReference>
<comment type="cofactor">
    <cofactor evidence="11">
        <name>Zn(2+)</name>
        <dbReference type="ChEBI" id="CHEBI:29105"/>
    </cofactor>
    <text evidence="11">Binds 1 zinc ion per subunit.</text>
</comment>
<evidence type="ECO:0000256" key="6">
    <source>
        <dbReference type="ARBA" id="ARBA00022723"/>
    </source>
</evidence>
<keyword evidence="6 11" id="KW-0479">Metal-binding</keyword>
<feature type="binding site" evidence="11">
    <location>
        <position position="175"/>
    </location>
    <ligand>
        <name>Zn(2+)</name>
        <dbReference type="ChEBI" id="CHEBI:29105"/>
    </ligand>
</feature>
<dbReference type="GO" id="GO:1900376">
    <property type="term" value="P:regulation of secondary metabolite biosynthetic process"/>
    <property type="evidence" value="ECO:0007669"/>
    <property type="project" value="TreeGrafter"/>
</dbReference>
<feature type="binding site" evidence="11">
    <location>
        <position position="135"/>
    </location>
    <ligand>
        <name>Zn(2+)</name>
        <dbReference type="ChEBI" id="CHEBI:29105"/>
    </ligand>
</feature>
<evidence type="ECO:0000256" key="10">
    <source>
        <dbReference type="ARBA" id="ARBA00023163"/>
    </source>
</evidence>
<name>A0A7X9XT66_9CORY</name>
<feature type="region of interest" description="Disordered" evidence="13">
    <location>
        <begin position="1"/>
        <end position="62"/>
    </location>
</feature>